<name>A0A4R3LB06_9GAMM</name>
<dbReference type="EMBL" id="SMAF01000015">
    <property type="protein sequence ID" value="TCS96370.1"/>
    <property type="molecule type" value="Genomic_DNA"/>
</dbReference>
<evidence type="ECO:0000256" key="1">
    <source>
        <dbReference type="SAM" id="SignalP"/>
    </source>
</evidence>
<accession>A0A4R3LB06</accession>
<feature type="domain" description="PepSY" evidence="2">
    <location>
        <begin position="9"/>
        <end position="80"/>
    </location>
</feature>
<dbReference type="InterPro" id="IPR025711">
    <property type="entry name" value="PepSY"/>
</dbReference>
<evidence type="ECO:0000313" key="4">
    <source>
        <dbReference type="Proteomes" id="UP000294599"/>
    </source>
</evidence>
<evidence type="ECO:0000313" key="3">
    <source>
        <dbReference type="EMBL" id="TCS96370.1"/>
    </source>
</evidence>
<feature type="domain" description="PepSY" evidence="2">
    <location>
        <begin position="90"/>
        <end position="141"/>
    </location>
</feature>
<protein>
    <submittedName>
        <fullName evidence="3">YpeB-like protein with putative protease inhibitory function</fullName>
    </submittedName>
</protein>
<dbReference type="AlphaFoldDB" id="A0A4R3LB06"/>
<dbReference type="Proteomes" id="UP000294599">
    <property type="component" value="Unassembled WGS sequence"/>
</dbReference>
<proteinExistence type="predicted"/>
<feature type="signal peptide" evidence="1">
    <location>
        <begin position="1"/>
        <end position="21"/>
    </location>
</feature>
<gene>
    <name evidence="3" type="ORF">EDC25_11558</name>
</gene>
<keyword evidence="1" id="KW-0732">Signal</keyword>
<dbReference type="Pfam" id="PF13670">
    <property type="entry name" value="PepSY_2"/>
    <property type="match status" value="2"/>
</dbReference>
<comment type="caution">
    <text evidence="3">The sequence shown here is derived from an EMBL/GenBank/DDBJ whole genome shotgun (WGS) entry which is preliminary data.</text>
</comment>
<feature type="chain" id="PRO_5030099258" evidence="1">
    <location>
        <begin position="22"/>
        <end position="145"/>
    </location>
</feature>
<organism evidence="3 4">
    <name type="scientific">Pseudofulvimonas gallinarii</name>
    <dbReference type="NCBI Taxonomy" id="634155"/>
    <lineage>
        <taxon>Bacteria</taxon>
        <taxon>Pseudomonadati</taxon>
        <taxon>Pseudomonadota</taxon>
        <taxon>Gammaproteobacteria</taxon>
        <taxon>Lysobacterales</taxon>
        <taxon>Rhodanobacteraceae</taxon>
        <taxon>Pseudofulvimonas</taxon>
    </lineage>
</organism>
<dbReference type="OrthoDB" id="5951452at2"/>
<reference evidence="3 4" key="1">
    <citation type="submission" date="2019-03" db="EMBL/GenBank/DDBJ databases">
        <title>Genomic Encyclopedia of Type Strains, Phase IV (KMG-IV): sequencing the most valuable type-strain genomes for metagenomic binning, comparative biology and taxonomic classification.</title>
        <authorList>
            <person name="Goeker M."/>
        </authorList>
    </citation>
    <scope>NUCLEOTIDE SEQUENCE [LARGE SCALE GENOMIC DNA]</scope>
    <source>
        <strain evidence="3 4">DSM 21944</strain>
    </source>
</reference>
<evidence type="ECO:0000259" key="2">
    <source>
        <dbReference type="Pfam" id="PF13670"/>
    </source>
</evidence>
<dbReference type="RefSeq" id="WP_123522242.1">
    <property type="nucleotide sequence ID" value="NZ_JBHLWF010000012.1"/>
</dbReference>
<keyword evidence="4" id="KW-1185">Reference proteome</keyword>
<sequence length="145" mass="15757">MNIIRSTTLTLGLIAAGFAFAQPGSAGLGTTEILQRVEQAGFTDVRDLEFDDGLWEVKARDRDGRRVELLVDPATGEIIDPRSTPALGAADIRSRLEAQGYTAIRDVEYDDGRWEAEAVNAAGQAVDLKLDPRDGRVLSEKVDND</sequence>